<keyword evidence="2" id="KW-0812">Transmembrane</keyword>
<evidence type="ECO:0000256" key="1">
    <source>
        <dbReference type="SAM" id="MobiDB-lite"/>
    </source>
</evidence>
<evidence type="ECO:0000313" key="3">
    <source>
        <dbReference type="EMBL" id="KAK1766622.1"/>
    </source>
</evidence>
<reference evidence="3" key="1">
    <citation type="submission" date="2023-06" db="EMBL/GenBank/DDBJ databases">
        <title>Genome-scale phylogeny and comparative genomics of the fungal order Sordariales.</title>
        <authorList>
            <consortium name="Lawrence Berkeley National Laboratory"/>
            <person name="Hensen N."/>
            <person name="Bonometti L."/>
            <person name="Westerberg I."/>
            <person name="Brannstrom I.O."/>
            <person name="Guillou S."/>
            <person name="Cros-Aarteil S."/>
            <person name="Calhoun S."/>
            <person name="Haridas S."/>
            <person name="Kuo A."/>
            <person name="Mondo S."/>
            <person name="Pangilinan J."/>
            <person name="Riley R."/>
            <person name="Labutti K."/>
            <person name="Andreopoulos B."/>
            <person name="Lipzen A."/>
            <person name="Chen C."/>
            <person name="Yanf M."/>
            <person name="Daum C."/>
            <person name="Ng V."/>
            <person name="Clum A."/>
            <person name="Steindorff A."/>
            <person name="Ohm R."/>
            <person name="Martin F."/>
            <person name="Silar P."/>
            <person name="Natvig D."/>
            <person name="Lalanne C."/>
            <person name="Gautier V."/>
            <person name="Ament-Velasquez S.L."/>
            <person name="Kruys A."/>
            <person name="Hutchinson M.I."/>
            <person name="Powell A.J."/>
            <person name="Barry K."/>
            <person name="Miller A.N."/>
            <person name="Grigoriev I.V."/>
            <person name="Debuchy R."/>
            <person name="Gladieux P."/>
            <person name="Thoren M.H."/>
            <person name="Johannesson H."/>
        </authorList>
    </citation>
    <scope>NUCLEOTIDE SEQUENCE</scope>
    <source>
        <strain evidence="3">8032-3</strain>
    </source>
</reference>
<organism evidence="3 4">
    <name type="scientific">Phialemonium atrogriseum</name>
    <dbReference type="NCBI Taxonomy" id="1093897"/>
    <lineage>
        <taxon>Eukaryota</taxon>
        <taxon>Fungi</taxon>
        <taxon>Dikarya</taxon>
        <taxon>Ascomycota</taxon>
        <taxon>Pezizomycotina</taxon>
        <taxon>Sordariomycetes</taxon>
        <taxon>Sordariomycetidae</taxon>
        <taxon>Cephalothecales</taxon>
        <taxon>Cephalothecaceae</taxon>
        <taxon>Phialemonium</taxon>
    </lineage>
</organism>
<evidence type="ECO:0000313" key="4">
    <source>
        <dbReference type="Proteomes" id="UP001244011"/>
    </source>
</evidence>
<keyword evidence="2" id="KW-1133">Transmembrane helix</keyword>
<comment type="caution">
    <text evidence="3">The sequence shown here is derived from an EMBL/GenBank/DDBJ whole genome shotgun (WGS) entry which is preliminary data.</text>
</comment>
<feature type="region of interest" description="Disordered" evidence="1">
    <location>
        <begin position="244"/>
        <end position="279"/>
    </location>
</feature>
<dbReference type="GeneID" id="85313201"/>
<gene>
    <name evidence="3" type="ORF">QBC33DRAFT_559933</name>
</gene>
<dbReference type="Proteomes" id="UP001244011">
    <property type="component" value="Unassembled WGS sequence"/>
</dbReference>
<proteinExistence type="predicted"/>
<feature type="transmembrane region" description="Helical" evidence="2">
    <location>
        <begin position="177"/>
        <end position="197"/>
    </location>
</feature>
<dbReference type="EMBL" id="MU839011">
    <property type="protein sequence ID" value="KAK1766622.1"/>
    <property type="molecule type" value="Genomic_DNA"/>
</dbReference>
<protein>
    <submittedName>
        <fullName evidence="3">Uncharacterized protein</fullName>
    </submittedName>
</protein>
<name>A0AAJ0BZC0_9PEZI</name>
<dbReference type="AlphaFoldDB" id="A0AAJ0BZC0"/>
<sequence length="297" mass="32970">MTVLIHLSRPLYYDQVDCNIAYNSTFGSPFYLAGKLKNSFGSGGTGESAICLTWGTVYFTAGVVKAPKSTFVSPQTVEFDPTTLSHDGDISAAIEPSIWTREALWLMQDVMPEIAVLNATRLPTWENLDNYTATLIRHAYFAGWETFHASFEYTDDGQLTARPAEARLEASVSFPRLFAWFGVTLFLPLSGLIMLYLRLNCKRSMIVDTAALLFTDAREMIEKHPHLTEMAVVTQEDKAMGPLKLRSKPGVEVTSEEDRDKGLVKPGSKPGLGLTSVEDTDKSLLKRQPGFKLTLED</sequence>
<keyword evidence="4" id="KW-1185">Reference proteome</keyword>
<accession>A0AAJ0BZC0</accession>
<dbReference type="RefSeq" id="XP_060282835.1">
    <property type="nucleotide sequence ID" value="XM_060430014.1"/>
</dbReference>
<evidence type="ECO:0000256" key="2">
    <source>
        <dbReference type="SAM" id="Phobius"/>
    </source>
</evidence>
<keyword evidence="2" id="KW-0472">Membrane</keyword>